<dbReference type="InterPro" id="IPR003918">
    <property type="entry name" value="NADH_UbQ_OxRdtase"/>
</dbReference>
<dbReference type="PRINTS" id="PR01437">
    <property type="entry name" value="NUOXDRDTASE4"/>
</dbReference>
<keyword evidence="6 8" id="KW-0472">Membrane</keyword>
<dbReference type="AlphaFoldDB" id="A0A8A4TSN6"/>
<dbReference type="InterPro" id="IPR001750">
    <property type="entry name" value="ND/Mrp_TM"/>
</dbReference>
<feature type="transmembrane region" description="Helical" evidence="8">
    <location>
        <begin position="192"/>
        <end position="212"/>
    </location>
</feature>
<feature type="transmembrane region" description="Helical" evidence="8">
    <location>
        <begin position="301"/>
        <end position="324"/>
    </location>
</feature>
<reference evidence="10" key="1">
    <citation type="submission" date="2021-03" db="EMBL/GenBank/DDBJ databases">
        <title>Acanthopleuribacteraceae sp. M133.</title>
        <authorList>
            <person name="Wang G."/>
        </authorList>
    </citation>
    <scope>NUCLEOTIDE SEQUENCE</scope>
    <source>
        <strain evidence="10">M133</strain>
    </source>
</reference>
<dbReference type="GO" id="GO:0016491">
    <property type="term" value="F:oxidoreductase activity"/>
    <property type="evidence" value="ECO:0007669"/>
    <property type="project" value="UniProtKB-KW"/>
</dbReference>
<evidence type="ECO:0000313" key="11">
    <source>
        <dbReference type="Proteomes" id="UP000663929"/>
    </source>
</evidence>
<dbReference type="PANTHER" id="PTHR42682">
    <property type="entry name" value="HYDROGENASE-4 COMPONENT F"/>
    <property type="match status" value="1"/>
</dbReference>
<feature type="transmembrane region" description="Helical" evidence="8">
    <location>
        <begin position="379"/>
        <end position="404"/>
    </location>
</feature>
<feature type="transmembrane region" description="Helical" evidence="8">
    <location>
        <begin position="6"/>
        <end position="23"/>
    </location>
</feature>
<evidence type="ECO:0000256" key="7">
    <source>
        <dbReference type="RuleBase" id="RU000320"/>
    </source>
</evidence>
<evidence type="ECO:0000256" key="1">
    <source>
        <dbReference type="ARBA" id="ARBA00004651"/>
    </source>
</evidence>
<dbReference type="Pfam" id="PF00361">
    <property type="entry name" value="Proton_antipo_M"/>
    <property type="match status" value="1"/>
</dbReference>
<feature type="transmembrane region" description="Helical" evidence="8">
    <location>
        <begin position="581"/>
        <end position="604"/>
    </location>
</feature>
<keyword evidence="3 7" id="KW-0812">Transmembrane</keyword>
<dbReference type="PANTHER" id="PTHR42682:SF4">
    <property type="entry name" value="NADH-UBIQUINONE_PLASTOQUINONE"/>
    <property type="match status" value="1"/>
</dbReference>
<evidence type="ECO:0000259" key="9">
    <source>
        <dbReference type="Pfam" id="PF00361"/>
    </source>
</evidence>
<comment type="subcellular location">
    <subcellularLocation>
        <location evidence="1">Cell membrane</location>
        <topology evidence="1">Multi-pass membrane protein</topology>
    </subcellularLocation>
    <subcellularLocation>
        <location evidence="7">Membrane</location>
        <topology evidence="7">Multi-pass membrane protein</topology>
    </subcellularLocation>
</comment>
<feature type="transmembrane region" description="Helical" evidence="8">
    <location>
        <begin position="98"/>
        <end position="123"/>
    </location>
</feature>
<dbReference type="RefSeq" id="WP_237379196.1">
    <property type="nucleotide sequence ID" value="NZ_CP071793.1"/>
</dbReference>
<evidence type="ECO:0000256" key="4">
    <source>
        <dbReference type="ARBA" id="ARBA00022989"/>
    </source>
</evidence>
<feature type="transmembrane region" description="Helical" evidence="8">
    <location>
        <begin position="424"/>
        <end position="444"/>
    </location>
</feature>
<evidence type="ECO:0000256" key="2">
    <source>
        <dbReference type="ARBA" id="ARBA00022475"/>
    </source>
</evidence>
<sequence>MMNLHNLPPSAILIFGALLLPLMPKQLRNLWCVVLPAAAFVWVWQVPLGHEFAISFLDFQLELVRVDRLSKAFGYIFTLNATIGLIYAFYVKRWAHHAAALIYIGSSLGVVFAGDLITLYFYWEAMAVFSTFLILFRGLEGSKKAYGAALRYVLVHVAGGLLLVMGLCICYQKNGGDLTFSAELFKDPHLGSWLVLVGFLVNAAAWPLSAWLPDAYPEATVTGGVILSAYTSKTAVYTLLRGFPGYEILIPLGCIMAMYGIIYALLENDMRRILAYSIVNQVGFMVVAAGIGSEWAINGAVAHAFCHIIYKALLWMSAGAVLYMTGKSRCTDLGGLYRYMPWTMVFGTIGALAISAVPGTSGFTSKSLTIHAAEQAHLFWPWLVLEVASAGVFLHAGIKFPYFVFFAKVKDWTLEKADIGEPPWCMRIGMALMAFLCIFLGVYPEPMYAILPYQDVFQTDPYQVFTAGHLVSQFQLLMFSGLVFFLMLPMLRRTNTIAIDTDWLYRRIVPMFYRFTDWSLNGINRWTAALVVDRLIPRLNHFFARGPYRVWVRVNMPFARLNRSMGEVEEFSARRFFYRQAMLGILPIGVTAFLAVVGLLILFFA</sequence>
<evidence type="ECO:0000256" key="5">
    <source>
        <dbReference type="ARBA" id="ARBA00023002"/>
    </source>
</evidence>
<feature type="transmembrane region" description="Helical" evidence="8">
    <location>
        <begin position="149"/>
        <end position="171"/>
    </location>
</feature>
<accession>A0A8A4TSN6</accession>
<dbReference type="GO" id="GO:0005886">
    <property type="term" value="C:plasma membrane"/>
    <property type="evidence" value="ECO:0007669"/>
    <property type="project" value="UniProtKB-SubCell"/>
</dbReference>
<evidence type="ECO:0000313" key="10">
    <source>
        <dbReference type="EMBL" id="QTD49565.1"/>
    </source>
</evidence>
<dbReference type="Proteomes" id="UP000663929">
    <property type="component" value="Chromosome"/>
</dbReference>
<feature type="transmembrane region" description="Helical" evidence="8">
    <location>
        <begin position="336"/>
        <end position="359"/>
    </location>
</feature>
<dbReference type="NCBIfam" id="NF009310">
    <property type="entry name" value="PRK12668.1"/>
    <property type="match status" value="1"/>
</dbReference>
<keyword evidence="4 8" id="KW-1133">Transmembrane helix</keyword>
<organism evidence="10 11">
    <name type="scientific">Sulfidibacter corallicola</name>
    <dbReference type="NCBI Taxonomy" id="2818388"/>
    <lineage>
        <taxon>Bacteria</taxon>
        <taxon>Pseudomonadati</taxon>
        <taxon>Acidobacteriota</taxon>
        <taxon>Holophagae</taxon>
        <taxon>Acanthopleuribacterales</taxon>
        <taxon>Acanthopleuribacteraceae</taxon>
        <taxon>Sulfidibacter</taxon>
    </lineage>
</organism>
<dbReference type="InterPro" id="IPR052175">
    <property type="entry name" value="ComplexI-like_HydComp"/>
</dbReference>
<protein>
    <submittedName>
        <fullName evidence="10">Na(+)/H(+) antiporter subunit D</fullName>
    </submittedName>
</protein>
<dbReference type="EMBL" id="CP071793">
    <property type="protein sequence ID" value="QTD49565.1"/>
    <property type="molecule type" value="Genomic_DNA"/>
</dbReference>
<name>A0A8A4TSN6_SULCO</name>
<feature type="transmembrane region" description="Helical" evidence="8">
    <location>
        <begin position="464"/>
        <end position="488"/>
    </location>
</feature>
<dbReference type="KEGG" id="scor:J3U87_28595"/>
<feature type="transmembrane region" description="Helical" evidence="8">
    <location>
        <begin position="248"/>
        <end position="266"/>
    </location>
</feature>
<keyword evidence="11" id="KW-1185">Reference proteome</keyword>
<gene>
    <name evidence="10" type="ORF">J3U87_28595</name>
</gene>
<evidence type="ECO:0000256" key="3">
    <source>
        <dbReference type="ARBA" id="ARBA00022692"/>
    </source>
</evidence>
<dbReference type="GO" id="GO:0008137">
    <property type="term" value="F:NADH dehydrogenase (ubiquinone) activity"/>
    <property type="evidence" value="ECO:0007669"/>
    <property type="project" value="InterPro"/>
</dbReference>
<feature type="domain" description="NADH:quinone oxidoreductase/Mrp antiporter transmembrane" evidence="9">
    <location>
        <begin position="113"/>
        <end position="385"/>
    </location>
</feature>
<evidence type="ECO:0000256" key="6">
    <source>
        <dbReference type="ARBA" id="ARBA00023136"/>
    </source>
</evidence>
<feature type="transmembrane region" description="Helical" evidence="8">
    <location>
        <begin position="72"/>
        <end position="91"/>
    </location>
</feature>
<keyword evidence="5" id="KW-0560">Oxidoreductase</keyword>
<proteinExistence type="predicted"/>
<feature type="transmembrane region" description="Helical" evidence="8">
    <location>
        <begin position="30"/>
        <end position="48"/>
    </location>
</feature>
<dbReference type="GO" id="GO:0042773">
    <property type="term" value="P:ATP synthesis coupled electron transport"/>
    <property type="evidence" value="ECO:0007669"/>
    <property type="project" value="InterPro"/>
</dbReference>
<keyword evidence="2" id="KW-1003">Cell membrane</keyword>
<feature type="transmembrane region" description="Helical" evidence="8">
    <location>
        <begin position="273"/>
        <end position="295"/>
    </location>
</feature>
<evidence type="ECO:0000256" key="8">
    <source>
        <dbReference type="SAM" id="Phobius"/>
    </source>
</evidence>